<organism evidence="2 3">
    <name type="scientific">Elysia chlorotica</name>
    <name type="common">Eastern emerald elysia</name>
    <name type="synonym">Sea slug</name>
    <dbReference type="NCBI Taxonomy" id="188477"/>
    <lineage>
        <taxon>Eukaryota</taxon>
        <taxon>Metazoa</taxon>
        <taxon>Spiralia</taxon>
        <taxon>Lophotrochozoa</taxon>
        <taxon>Mollusca</taxon>
        <taxon>Gastropoda</taxon>
        <taxon>Heterobranchia</taxon>
        <taxon>Euthyneura</taxon>
        <taxon>Panpulmonata</taxon>
        <taxon>Sacoglossa</taxon>
        <taxon>Placobranchoidea</taxon>
        <taxon>Plakobranchidae</taxon>
        <taxon>Elysia</taxon>
    </lineage>
</organism>
<feature type="domain" description="VWFA" evidence="1">
    <location>
        <begin position="20"/>
        <end position="193"/>
    </location>
</feature>
<dbReference type="PANTHER" id="PTHR24020">
    <property type="entry name" value="COLLAGEN ALPHA"/>
    <property type="match status" value="1"/>
</dbReference>
<accession>A0A3S1AQ04</accession>
<dbReference type="PANTHER" id="PTHR24020:SF20">
    <property type="entry name" value="PH DOMAIN-CONTAINING PROTEIN"/>
    <property type="match status" value="1"/>
</dbReference>
<dbReference type="STRING" id="188477.A0A3S1AQ04"/>
<sequence>MPILTFELPATPECREKQMDIFFLLDSSTSIYINDYREQHQFVRNVINRLQIDEAYTRVGILTFSDDYTRPTLGLSRSRSQAELLSSVSELNLPYRTGVTNTHLAIRNVRQDPEFRQGVTKVMVVVTDGGSRQQGSTAREAQQARDEGFYVFVVGVGQYRDENEWRAMASTPTDRFIFNVTEFRQLSYVAGQLPARACPLPPILLDMCDAQQSADVIFLAGPANNDRAYEIIERFDQRIRGNGRRYLTYTTFLDICPNARDRMRPDELEVFCDRLNEQGAVSQEAIQDLLQNVETATDNNLRALYPSNQVVVAFMDEAVYNLQGSPLLNGLTALNGRSGIEVVFVGMDLPDFIFRNVQSRFNAVNAVNFDSRPLERQEPALRQLTDFSCAGINRRFSGINIDPN</sequence>
<dbReference type="CDD" id="cd01450">
    <property type="entry name" value="vWFA_subfamily_ECM"/>
    <property type="match status" value="1"/>
</dbReference>
<dbReference type="PROSITE" id="PS50234">
    <property type="entry name" value="VWFA"/>
    <property type="match status" value="1"/>
</dbReference>
<keyword evidence="3" id="KW-1185">Reference proteome</keyword>
<dbReference type="Proteomes" id="UP000271974">
    <property type="component" value="Unassembled WGS sequence"/>
</dbReference>
<evidence type="ECO:0000313" key="2">
    <source>
        <dbReference type="EMBL" id="RUS68687.1"/>
    </source>
</evidence>
<dbReference type="InterPro" id="IPR036465">
    <property type="entry name" value="vWFA_dom_sf"/>
</dbReference>
<gene>
    <name evidence="2" type="ORF">EGW08_023550</name>
</gene>
<evidence type="ECO:0000313" key="3">
    <source>
        <dbReference type="Proteomes" id="UP000271974"/>
    </source>
</evidence>
<comment type="caution">
    <text evidence="2">The sequence shown here is derived from an EMBL/GenBank/DDBJ whole genome shotgun (WGS) entry which is preliminary data.</text>
</comment>
<evidence type="ECO:0000259" key="1">
    <source>
        <dbReference type="PROSITE" id="PS50234"/>
    </source>
</evidence>
<proteinExistence type="predicted"/>
<name>A0A3S1AQ04_ELYCH</name>
<dbReference type="PRINTS" id="PR00453">
    <property type="entry name" value="VWFADOMAIN"/>
</dbReference>
<dbReference type="InterPro" id="IPR050525">
    <property type="entry name" value="ECM_Assembly_Org"/>
</dbReference>
<dbReference type="InterPro" id="IPR002035">
    <property type="entry name" value="VWF_A"/>
</dbReference>
<dbReference type="Gene3D" id="3.40.50.410">
    <property type="entry name" value="von Willebrand factor, type A domain"/>
    <property type="match status" value="1"/>
</dbReference>
<dbReference type="OrthoDB" id="6132182at2759"/>
<dbReference type="Pfam" id="PF00092">
    <property type="entry name" value="VWA"/>
    <property type="match status" value="1"/>
</dbReference>
<dbReference type="EMBL" id="RQTK01002100">
    <property type="protein sequence ID" value="RUS68687.1"/>
    <property type="molecule type" value="Genomic_DNA"/>
</dbReference>
<dbReference type="SUPFAM" id="SSF53300">
    <property type="entry name" value="vWA-like"/>
    <property type="match status" value="1"/>
</dbReference>
<protein>
    <recommendedName>
        <fullName evidence="1">VWFA domain-containing protein</fullName>
    </recommendedName>
</protein>
<reference evidence="2 3" key="1">
    <citation type="submission" date="2019-01" db="EMBL/GenBank/DDBJ databases">
        <title>A draft genome assembly of the solar-powered sea slug Elysia chlorotica.</title>
        <authorList>
            <person name="Cai H."/>
            <person name="Li Q."/>
            <person name="Fang X."/>
            <person name="Li J."/>
            <person name="Curtis N.E."/>
            <person name="Altenburger A."/>
            <person name="Shibata T."/>
            <person name="Feng M."/>
            <person name="Maeda T."/>
            <person name="Schwartz J.A."/>
            <person name="Shigenobu S."/>
            <person name="Lundholm N."/>
            <person name="Nishiyama T."/>
            <person name="Yang H."/>
            <person name="Hasebe M."/>
            <person name="Li S."/>
            <person name="Pierce S.K."/>
            <person name="Wang J."/>
        </authorList>
    </citation>
    <scope>NUCLEOTIDE SEQUENCE [LARGE SCALE GENOMIC DNA]</scope>
    <source>
        <strain evidence="2">EC2010</strain>
        <tissue evidence="2">Whole organism of an adult</tissue>
    </source>
</reference>
<dbReference type="AlphaFoldDB" id="A0A3S1AQ04"/>
<dbReference type="SMART" id="SM00327">
    <property type="entry name" value="VWA"/>
    <property type="match status" value="1"/>
</dbReference>